<keyword evidence="3" id="KW-1185">Reference proteome</keyword>
<dbReference type="Gene3D" id="4.10.280.10">
    <property type="entry name" value="Helix-loop-helix DNA-binding domain"/>
    <property type="match status" value="1"/>
</dbReference>
<dbReference type="GO" id="GO:0046983">
    <property type="term" value="F:protein dimerization activity"/>
    <property type="evidence" value="ECO:0007669"/>
    <property type="project" value="InterPro"/>
</dbReference>
<evidence type="ECO:0000313" key="2">
    <source>
        <dbReference type="EMBL" id="PVU94411.1"/>
    </source>
</evidence>
<evidence type="ECO:0000259" key="1">
    <source>
        <dbReference type="PROSITE" id="PS50888"/>
    </source>
</evidence>
<protein>
    <recommendedName>
        <fullName evidence="1">BHLH domain-containing protein</fullName>
    </recommendedName>
</protein>
<comment type="caution">
    <text evidence="2">The sequence shown here is derived from an EMBL/GenBank/DDBJ whole genome shotgun (WGS) entry which is preliminary data.</text>
</comment>
<dbReference type="OrthoDB" id="690068at2759"/>
<gene>
    <name evidence="2" type="ORF">BB561_002574</name>
</gene>
<dbReference type="SUPFAM" id="SSF47459">
    <property type="entry name" value="HLH, helix-loop-helix DNA-binding domain"/>
    <property type="match status" value="1"/>
</dbReference>
<dbReference type="SMART" id="SM00353">
    <property type="entry name" value="HLH"/>
    <property type="match status" value="1"/>
</dbReference>
<dbReference type="STRING" id="133385.A0A2T9YQ39"/>
<dbReference type="InterPro" id="IPR011598">
    <property type="entry name" value="bHLH_dom"/>
</dbReference>
<organism evidence="2 3">
    <name type="scientific">Smittium simulii</name>
    <dbReference type="NCBI Taxonomy" id="133385"/>
    <lineage>
        <taxon>Eukaryota</taxon>
        <taxon>Fungi</taxon>
        <taxon>Fungi incertae sedis</taxon>
        <taxon>Zoopagomycota</taxon>
        <taxon>Kickxellomycotina</taxon>
        <taxon>Harpellomycetes</taxon>
        <taxon>Harpellales</taxon>
        <taxon>Legeriomycetaceae</taxon>
        <taxon>Smittium</taxon>
    </lineage>
</organism>
<evidence type="ECO:0000313" key="3">
    <source>
        <dbReference type="Proteomes" id="UP000245383"/>
    </source>
</evidence>
<dbReference type="PROSITE" id="PS50888">
    <property type="entry name" value="BHLH"/>
    <property type="match status" value="1"/>
</dbReference>
<feature type="domain" description="BHLH" evidence="1">
    <location>
        <begin position="25"/>
        <end position="77"/>
    </location>
</feature>
<reference evidence="2 3" key="1">
    <citation type="journal article" date="2018" name="MBio">
        <title>Comparative Genomics Reveals the Core Gene Toolbox for the Fungus-Insect Symbiosis.</title>
        <authorList>
            <person name="Wang Y."/>
            <person name="Stata M."/>
            <person name="Wang W."/>
            <person name="Stajich J.E."/>
            <person name="White M.M."/>
            <person name="Moncalvo J.M."/>
        </authorList>
    </citation>
    <scope>NUCLEOTIDE SEQUENCE [LARGE SCALE GENOMIC DNA]</scope>
    <source>
        <strain evidence="2 3">SWE-8-4</strain>
    </source>
</reference>
<sequence>MSSSDAEFQKSTLISSALSLEKKLKRKTSHSEIEKRRRKKINYALKQLQTLVPWLDNDCQYQKLEILEHAVDFISLLKSKNTSSDSMPKTLMNMNQYSKNHLAIVPSVSPVNSSSEIICRNDQNSNQAHPMIGKKFVFHKNNTFVHKKLTPRISKKPIHNKNQSENQMSIKYLMS</sequence>
<dbReference type="Pfam" id="PF00010">
    <property type="entry name" value="HLH"/>
    <property type="match status" value="1"/>
</dbReference>
<dbReference type="InterPro" id="IPR036638">
    <property type="entry name" value="HLH_DNA-bd_sf"/>
</dbReference>
<proteinExistence type="predicted"/>
<name>A0A2T9YQ39_9FUNG</name>
<accession>A0A2T9YQ39</accession>
<dbReference type="Proteomes" id="UP000245383">
    <property type="component" value="Unassembled WGS sequence"/>
</dbReference>
<dbReference type="AlphaFoldDB" id="A0A2T9YQ39"/>
<dbReference type="EMBL" id="MBFR01000092">
    <property type="protein sequence ID" value="PVU94411.1"/>
    <property type="molecule type" value="Genomic_DNA"/>
</dbReference>